<dbReference type="RefSeq" id="WP_273745587.1">
    <property type="nucleotide sequence ID" value="NZ_CP117692.1"/>
</dbReference>
<dbReference type="AlphaFoldDB" id="A0AAQ2XRI2"/>
<evidence type="ECO:0000313" key="2">
    <source>
        <dbReference type="Proteomes" id="UP001222683"/>
    </source>
</evidence>
<organism evidence="1 2">
    <name type="scientific">Ligilactobacillus ruminis</name>
    <dbReference type="NCBI Taxonomy" id="1623"/>
    <lineage>
        <taxon>Bacteria</taxon>
        <taxon>Bacillati</taxon>
        <taxon>Bacillota</taxon>
        <taxon>Bacilli</taxon>
        <taxon>Lactobacillales</taxon>
        <taxon>Lactobacillaceae</taxon>
        <taxon>Ligilactobacillus</taxon>
    </lineage>
</organism>
<evidence type="ECO:0000313" key="1">
    <source>
        <dbReference type="EMBL" id="WDC83056.1"/>
    </source>
</evidence>
<accession>A0AAQ2XRI2</accession>
<protein>
    <submittedName>
        <fullName evidence="1">Uncharacterized protein</fullName>
    </submittedName>
</protein>
<proteinExistence type="predicted"/>
<dbReference type="EMBL" id="CP117692">
    <property type="protein sequence ID" value="WDC83056.1"/>
    <property type="molecule type" value="Genomic_DNA"/>
</dbReference>
<gene>
    <name evidence="1" type="ORF">PSR59_04000</name>
</gene>
<reference evidence="1" key="1">
    <citation type="submission" date="2023-02" db="EMBL/GenBank/DDBJ databases">
        <title>Complete genome sequence of Lactobacillus ruminis CACC888 isolated from Pig feces.</title>
        <authorList>
            <person name="Park S."/>
            <person name="Park M.A."/>
            <person name="Kim D.-H."/>
            <person name="Kim Y."/>
        </authorList>
    </citation>
    <scope>NUCLEOTIDE SEQUENCE</scope>
    <source>
        <strain evidence="1">CACC888</strain>
    </source>
</reference>
<dbReference type="Proteomes" id="UP001222683">
    <property type="component" value="Chromosome"/>
</dbReference>
<name>A0AAQ2XRI2_9LACO</name>
<sequence length="26" mass="2946">MALLGIGIICLVVLVSVKRRNYKEEQ</sequence>